<keyword evidence="1" id="KW-1133">Transmembrane helix</keyword>
<name>A0A7X9SK89_CLOBE</name>
<comment type="caution">
    <text evidence="2">The sequence shown here is derived from an EMBL/GenBank/DDBJ whole genome shotgun (WGS) entry which is preliminary data.</text>
</comment>
<dbReference type="Pfam" id="PF12679">
    <property type="entry name" value="ABC2_membrane_2"/>
    <property type="match status" value="1"/>
</dbReference>
<feature type="transmembrane region" description="Helical" evidence="1">
    <location>
        <begin position="213"/>
        <end position="232"/>
    </location>
</feature>
<dbReference type="AlphaFoldDB" id="A0A7X9SK89"/>
<dbReference type="GO" id="GO:0005886">
    <property type="term" value="C:plasma membrane"/>
    <property type="evidence" value="ECO:0007669"/>
    <property type="project" value="UniProtKB-SubCell"/>
</dbReference>
<dbReference type="PANTHER" id="PTHR43471">
    <property type="entry name" value="ABC TRANSPORTER PERMEASE"/>
    <property type="match status" value="1"/>
</dbReference>
<feature type="transmembrane region" description="Helical" evidence="1">
    <location>
        <begin position="106"/>
        <end position="130"/>
    </location>
</feature>
<evidence type="ECO:0000313" key="3">
    <source>
        <dbReference type="Proteomes" id="UP000587880"/>
    </source>
</evidence>
<gene>
    <name evidence="2" type="ORF">HF849_01735</name>
</gene>
<keyword evidence="1" id="KW-0472">Membrane</keyword>
<dbReference type="EMBL" id="JABAGD010000002">
    <property type="protein sequence ID" value="NMF03476.1"/>
    <property type="molecule type" value="Genomic_DNA"/>
</dbReference>
<organism evidence="2 3">
    <name type="scientific">Clostridium beijerinckii</name>
    <name type="common">Clostridium MP</name>
    <dbReference type="NCBI Taxonomy" id="1520"/>
    <lineage>
        <taxon>Bacteria</taxon>
        <taxon>Bacillati</taxon>
        <taxon>Bacillota</taxon>
        <taxon>Clostridia</taxon>
        <taxon>Eubacteriales</taxon>
        <taxon>Clostridiaceae</taxon>
        <taxon>Clostridium</taxon>
    </lineage>
</organism>
<dbReference type="GO" id="GO:0140359">
    <property type="term" value="F:ABC-type transporter activity"/>
    <property type="evidence" value="ECO:0007669"/>
    <property type="project" value="InterPro"/>
</dbReference>
<feature type="transmembrane region" description="Helical" evidence="1">
    <location>
        <begin position="253"/>
        <end position="273"/>
    </location>
</feature>
<feature type="transmembrane region" description="Helical" evidence="1">
    <location>
        <begin position="142"/>
        <end position="163"/>
    </location>
</feature>
<reference evidence="2 3" key="1">
    <citation type="submission" date="2020-04" db="EMBL/GenBank/DDBJ databases">
        <authorList>
            <person name="Hitch T.C.A."/>
            <person name="Wylensek D."/>
            <person name="Clavel T."/>
        </authorList>
    </citation>
    <scope>NUCLEOTIDE SEQUENCE [LARGE SCALE GENOMIC DNA]</scope>
    <source>
        <strain evidence="2 3">WB01_NA02</strain>
    </source>
</reference>
<dbReference type="Proteomes" id="UP000587880">
    <property type="component" value="Unassembled WGS sequence"/>
</dbReference>
<evidence type="ECO:0000256" key="1">
    <source>
        <dbReference type="SAM" id="Phobius"/>
    </source>
</evidence>
<proteinExistence type="predicted"/>
<dbReference type="PANTHER" id="PTHR43471:SF12">
    <property type="entry name" value="HYPOTHETICAL MEMBRANE PROTEIN, CONSERVED"/>
    <property type="match status" value="1"/>
</dbReference>
<feature type="transmembrane region" description="Helical" evidence="1">
    <location>
        <begin position="20"/>
        <end position="39"/>
    </location>
</feature>
<protein>
    <submittedName>
        <fullName evidence="2">ABC transporter permease subunit</fullName>
    </submittedName>
</protein>
<dbReference type="RefSeq" id="WP_168980904.1">
    <property type="nucleotide sequence ID" value="NZ_JABAGD010000002.1"/>
</dbReference>
<sequence>MRINPVLKNETKLAVRSFKFTLMIFFYVAVLSAGALFIFNVNIEEAYFRGINLESTVYFYIGMAVIQAILLMFIVPSLTSTAICAEREKQTLEVLLSTKMSTLSIIIGKLLASISRVIILIICTMPIYSITFLIGGVDLGNIIELSLFFIVTTIFVGSIGVFISTCIKTSKAATAIAYGVVLFIFVGIVILGYISMFLTANGSTNAQNIRLPIFSYLSPTIGFVGLLINQFGNLDAFEFFRMGAGSDIFEKGAIISIIIQIILSIMLILGAAYKLNPLNKGIRFKRKNNKYSSSQAVGYENK</sequence>
<keyword evidence="1" id="KW-0812">Transmembrane</keyword>
<feature type="transmembrane region" description="Helical" evidence="1">
    <location>
        <begin position="175"/>
        <end position="198"/>
    </location>
</feature>
<evidence type="ECO:0000313" key="2">
    <source>
        <dbReference type="EMBL" id="NMF03476.1"/>
    </source>
</evidence>
<feature type="transmembrane region" description="Helical" evidence="1">
    <location>
        <begin position="59"/>
        <end position="85"/>
    </location>
</feature>
<accession>A0A7X9SK89</accession>